<dbReference type="PANTHER" id="PTHR43308">
    <property type="entry name" value="OUTER MEMBRANE PROTEIN ALPHA-RELATED"/>
    <property type="match status" value="1"/>
</dbReference>
<organism evidence="4 6">
    <name type="scientific">Lysinibacillus sphaericus</name>
    <name type="common">Bacillus sphaericus</name>
    <dbReference type="NCBI Taxonomy" id="1421"/>
    <lineage>
        <taxon>Bacteria</taxon>
        <taxon>Bacillati</taxon>
        <taxon>Bacillota</taxon>
        <taxon>Bacilli</taxon>
        <taxon>Bacillales</taxon>
        <taxon>Bacillaceae</taxon>
        <taxon>Lysinibacillus</taxon>
    </lineage>
</organism>
<dbReference type="EMBL" id="CP019980">
    <property type="protein sequence ID" value="AVK96213.1"/>
    <property type="molecule type" value="Genomic_DNA"/>
</dbReference>
<evidence type="ECO:0000259" key="3">
    <source>
        <dbReference type="PROSITE" id="PS51272"/>
    </source>
</evidence>
<gene>
    <name evidence="5" type="primary">slpA_3</name>
    <name evidence="4" type="ORF">LS41612_08075</name>
    <name evidence="5" type="ORF">NCTC10338_03136</name>
</gene>
<feature type="signal peptide" evidence="2">
    <location>
        <begin position="1"/>
        <end position="28"/>
    </location>
</feature>
<feature type="chain" id="PRO_5030054891" evidence="2">
    <location>
        <begin position="29"/>
        <end position="475"/>
    </location>
</feature>
<dbReference type="EMBL" id="UFSZ01000001">
    <property type="protein sequence ID" value="SUV18021.1"/>
    <property type="molecule type" value="Genomic_DNA"/>
</dbReference>
<accession>A0A2S0JYJ2</accession>
<proteinExistence type="predicted"/>
<reference evidence="4 6" key="1">
    <citation type="submission" date="2017-03" db="EMBL/GenBank/DDBJ databases">
        <title>The whole genome sequencing and assembly of Lysinibacillus sphaericus DSM 28T strain.</title>
        <authorList>
            <person name="Lee Y.-J."/>
            <person name="Yi H."/>
            <person name="Bahn Y.-S."/>
            <person name="Kim J.F."/>
            <person name="Lee D.-W."/>
        </authorList>
    </citation>
    <scope>NUCLEOTIDE SEQUENCE [LARGE SCALE GENOMIC DNA]</scope>
    <source>
        <strain evidence="4 6">DSM 28</strain>
    </source>
</reference>
<dbReference type="Proteomes" id="UP000238825">
    <property type="component" value="Chromosome"/>
</dbReference>
<evidence type="ECO:0000313" key="5">
    <source>
        <dbReference type="EMBL" id="SUV18021.1"/>
    </source>
</evidence>
<protein>
    <submittedName>
        <fullName evidence="4">S-layer protein</fullName>
    </submittedName>
</protein>
<name>A0A2S0JYJ2_LYSSH</name>
<feature type="domain" description="SLH" evidence="3">
    <location>
        <begin position="28"/>
        <end position="91"/>
    </location>
</feature>
<evidence type="ECO:0000313" key="7">
    <source>
        <dbReference type="Proteomes" id="UP000255295"/>
    </source>
</evidence>
<dbReference type="PROSITE" id="PS51272">
    <property type="entry name" value="SLH"/>
    <property type="match status" value="3"/>
</dbReference>
<sequence>MNTHRFYQLVMATTIATSAIVIAPPAYAASSFPDINPSTEEGKAIINLAERGIISGYPDGTFKPANFITRTQAAKILAGILHLDTVHVKNPNFKDITPDNENYGAIAALAEAGIIRGSNGYFNPTKQITRGQLSKMIVKGFDLTITDDIDIPFTDVEAGSEYEPYIQTLFSNNITKGTTSTTFSPQSYVKRSQLASFVVRAENTQHNATISASRFNQDYIFASYGGIEPAEDIFTWDDEEMMTNTITIKPLKEGTGKLVISGFSEETEEFTDFFFLVHVKTVDGKLQTTLEEVKEEDYLEHLPLNLNETDLTFAPTEVSIQTADGQALSSDSYALETKDNNTTLSIFKDGQYLLTFTNGTQQQIMAADVYTYDFVRSIDLYELTDELTFTSDYLSFEPVQVALEDLDDGSDPTYKVPVKAVLNGNKLIVTPLAEGNAMIHVTGKNGETAYLNVEFMKIAGKWATYYDLYDDMEDY</sequence>
<dbReference type="AlphaFoldDB" id="A0A2S0JYJ2"/>
<evidence type="ECO:0000313" key="6">
    <source>
        <dbReference type="Proteomes" id="UP000238825"/>
    </source>
</evidence>
<evidence type="ECO:0000256" key="1">
    <source>
        <dbReference type="ARBA" id="ARBA00022729"/>
    </source>
</evidence>
<dbReference type="RefSeq" id="WP_024363026.1">
    <property type="nucleotide sequence ID" value="NZ_BJNS01000023.1"/>
</dbReference>
<dbReference type="InterPro" id="IPR051465">
    <property type="entry name" value="Cell_Envelope_Struct_Comp"/>
</dbReference>
<dbReference type="GeneID" id="48276158"/>
<keyword evidence="1 2" id="KW-0732">Signal</keyword>
<dbReference type="Proteomes" id="UP000255295">
    <property type="component" value="Unassembled WGS sequence"/>
</dbReference>
<dbReference type="InterPro" id="IPR001119">
    <property type="entry name" value="SLH_dom"/>
</dbReference>
<dbReference type="Pfam" id="PF00395">
    <property type="entry name" value="SLH"/>
    <property type="match status" value="3"/>
</dbReference>
<reference evidence="5 7" key="2">
    <citation type="submission" date="2018-06" db="EMBL/GenBank/DDBJ databases">
        <authorList>
            <consortium name="Pathogen Informatics"/>
            <person name="Doyle S."/>
        </authorList>
    </citation>
    <scope>NUCLEOTIDE SEQUENCE [LARGE SCALE GENOMIC DNA]</scope>
    <source>
        <strain evidence="5 7">NCTC10338</strain>
    </source>
</reference>
<feature type="domain" description="SLH" evidence="3">
    <location>
        <begin position="92"/>
        <end position="148"/>
    </location>
</feature>
<evidence type="ECO:0000313" key="4">
    <source>
        <dbReference type="EMBL" id="AVK96213.1"/>
    </source>
</evidence>
<feature type="domain" description="SLH" evidence="3">
    <location>
        <begin position="149"/>
        <end position="212"/>
    </location>
</feature>
<evidence type="ECO:0000256" key="2">
    <source>
        <dbReference type="SAM" id="SignalP"/>
    </source>
</evidence>